<dbReference type="InterPro" id="IPR020476">
    <property type="entry name" value="Nudix_hydrolase"/>
</dbReference>
<sequence>MKKNIHVVGAVIVEEGKILCAQRGEMKILPLKWEFPGGKIEKGESPQQALIREIDEEMHCKIKVGDQIVHTVHEYDFGTVHLTTFYCRLISGKPVLTDHVAIKWLLPAELELLEWAPADIPTIERLSKGILESLS</sequence>
<gene>
    <name evidence="13" type="ORF">BAMA_23125</name>
</gene>
<keyword evidence="7" id="KW-0378">Hydrolase</keyword>
<dbReference type="GO" id="GO:0006281">
    <property type="term" value="P:DNA repair"/>
    <property type="evidence" value="ECO:0007669"/>
    <property type="project" value="UniProtKB-KW"/>
</dbReference>
<comment type="cofactor">
    <cofactor evidence="1">
        <name>Mg(2+)</name>
        <dbReference type="ChEBI" id="CHEBI:18420"/>
    </cofactor>
</comment>
<dbReference type="STRING" id="574376.BAMA_23125"/>
<evidence type="ECO:0000256" key="10">
    <source>
        <dbReference type="ARBA" id="ARBA00035861"/>
    </source>
</evidence>
<dbReference type="OrthoDB" id="9810648at2"/>
<evidence type="ECO:0000256" key="1">
    <source>
        <dbReference type="ARBA" id="ARBA00001946"/>
    </source>
</evidence>
<dbReference type="EC" id="3.6.1.55" evidence="11"/>
<reference evidence="13 14" key="1">
    <citation type="submission" date="2014-06" db="EMBL/GenBank/DDBJ databases">
        <title>Draft genome sequence of Bacillus manliponensis JCM 15802 (MCCC 1A00708).</title>
        <authorList>
            <person name="Lai Q."/>
            <person name="Liu Y."/>
            <person name="Shao Z."/>
        </authorList>
    </citation>
    <scope>NUCLEOTIDE SEQUENCE [LARGE SCALE GENOMIC DNA]</scope>
    <source>
        <strain evidence="13 14">JCM 15802</strain>
    </source>
</reference>
<evidence type="ECO:0000313" key="14">
    <source>
        <dbReference type="Proteomes" id="UP000027822"/>
    </source>
</evidence>
<dbReference type="RefSeq" id="WP_034639073.1">
    <property type="nucleotide sequence ID" value="NZ_CBCSJC010000019.1"/>
</dbReference>
<dbReference type="InterPro" id="IPR015797">
    <property type="entry name" value="NUDIX_hydrolase-like_dom_sf"/>
</dbReference>
<dbReference type="GO" id="GO:0006260">
    <property type="term" value="P:DNA replication"/>
    <property type="evidence" value="ECO:0007669"/>
    <property type="project" value="UniProtKB-KW"/>
</dbReference>
<comment type="catalytic activity">
    <reaction evidence="10">
        <text>8-oxo-dGTP + H2O = 8-oxo-dGMP + diphosphate + H(+)</text>
        <dbReference type="Rhea" id="RHEA:31575"/>
        <dbReference type="ChEBI" id="CHEBI:15377"/>
        <dbReference type="ChEBI" id="CHEBI:15378"/>
        <dbReference type="ChEBI" id="CHEBI:33019"/>
        <dbReference type="ChEBI" id="CHEBI:63224"/>
        <dbReference type="ChEBI" id="CHEBI:77896"/>
        <dbReference type="EC" id="3.6.1.55"/>
    </reaction>
</comment>
<dbReference type="GO" id="GO:0044715">
    <property type="term" value="F:8-oxo-dGDP phosphatase activity"/>
    <property type="evidence" value="ECO:0007669"/>
    <property type="project" value="TreeGrafter"/>
</dbReference>
<evidence type="ECO:0000256" key="8">
    <source>
        <dbReference type="ARBA" id="ARBA00022842"/>
    </source>
</evidence>
<organism evidence="13 14">
    <name type="scientific">Bacillus manliponensis</name>
    <dbReference type="NCBI Taxonomy" id="574376"/>
    <lineage>
        <taxon>Bacteria</taxon>
        <taxon>Bacillati</taxon>
        <taxon>Bacillota</taxon>
        <taxon>Bacilli</taxon>
        <taxon>Bacillales</taxon>
        <taxon>Bacillaceae</taxon>
        <taxon>Bacillus</taxon>
        <taxon>Bacillus cereus group</taxon>
    </lineage>
</organism>
<evidence type="ECO:0000256" key="6">
    <source>
        <dbReference type="ARBA" id="ARBA00022763"/>
    </source>
</evidence>
<dbReference type="InterPro" id="IPR000086">
    <property type="entry name" value="NUDIX_hydrolase_dom"/>
</dbReference>
<keyword evidence="14" id="KW-1185">Reference proteome</keyword>
<evidence type="ECO:0000256" key="3">
    <source>
        <dbReference type="ARBA" id="ARBA00022457"/>
    </source>
</evidence>
<dbReference type="eggNOG" id="COG0494">
    <property type="taxonomic scope" value="Bacteria"/>
</dbReference>
<keyword evidence="8" id="KW-0460">Magnesium</keyword>
<name>A0A073JYB0_9BACI</name>
<evidence type="ECO:0000256" key="2">
    <source>
        <dbReference type="ARBA" id="ARBA00005582"/>
    </source>
</evidence>
<dbReference type="GO" id="GO:0046872">
    <property type="term" value="F:metal ion binding"/>
    <property type="evidence" value="ECO:0007669"/>
    <property type="project" value="UniProtKB-KW"/>
</dbReference>
<evidence type="ECO:0000313" key="13">
    <source>
        <dbReference type="EMBL" id="KEK19276.1"/>
    </source>
</evidence>
<dbReference type="PANTHER" id="PTHR47707">
    <property type="entry name" value="8-OXO-DGTP DIPHOSPHATASE"/>
    <property type="match status" value="1"/>
</dbReference>
<evidence type="ECO:0000256" key="9">
    <source>
        <dbReference type="ARBA" id="ARBA00023204"/>
    </source>
</evidence>
<dbReference type="SUPFAM" id="SSF55811">
    <property type="entry name" value="Nudix"/>
    <property type="match status" value="1"/>
</dbReference>
<keyword evidence="6" id="KW-0227">DNA damage</keyword>
<keyword evidence="3" id="KW-0515">Mutator protein</keyword>
<evidence type="ECO:0000256" key="7">
    <source>
        <dbReference type="ARBA" id="ARBA00022801"/>
    </source>
</evidence>
<dbReference type="Proteomes" id="UP000027822">
    <property type="component" value="Unassembled WGS sequence"/>
</dbReference>
<proteinExistence type="inferred from homology"/>
<dbReference type="AlphaFoldDB" id="A0A073JYB0"/>
<dbReference type="GO" id="GO:0044716">
    <property type="term" value="F:8-oxo-GDP phosphatase activity"/>
    <property type="evidence" value="ECO:0007669"/>
    <property type="project" value="TreeGrafter"/>
</dbReference>
<evidence type="ECO:0000259" key="12">
    <source>
        <dbReference type="PROSITE" id="PS51462"/>
    </source>
</evidence>
<dbReference type="GO" id="GO:0035539">
    <property type="term" value="F:8-oxo-7,8-dihydrodeoxyguanosine triphosphate pyrophosphatase activity"/>
    <property type="evidence" value="ECO:0007669"/>
    <property type="project" value="UniProtKB-EC"/>
</dbReference>
<evidence type="ECO:0000256" key="4">
    <source>
        <dbReference type="ARBA" id="ARBA00022705"/>
    </source>
</evidence>
<comment type="similarity">
    <text evidence="2">Belongs to the Nudix hydrolase family.</text>
</comment>
<dbReference type="Pfam" id="PF00293">
    <property type="entry name" value="NUDIX"/>
    <property type="match status" value="1"/>
</dbReference>
<dbReference type="PRINTS" id="PR00502">
    <property type="entry name" value="NUDIXFAMILY"/>
</dbReference>
<dbReference type="EMBL" id="JOTN01000008">
    <property type="protein sequence ID" value="KEK19276.1"/>
    <property type="molecule type" value="Genomic_DNA"/>
</dbReference>
<keyword evidence="4" id="KW-0235">DNA replication</keyword>
<dbReference type="InterPro" id="IPR047127">
    <property type="entry name" value="MutT-like"/>
</dbReference>
<evidence type="ECO:0000256" key="11">
    <source>
        <dbReference type="ARBA" id="ARBA00038905"/>
    </source>
</evidence>
<accession>A0A073JYB0</accession>
<dbReference type="PANTHER" id="PTHR47707:SF1">
    <property type="entry name" value="NUDIX HYDROLASE FAMILY PROTEIN"/>
    <property type="match status" value="1"/>
</dbReference>
<feature type="domain" description="Nudix hydrolase" evidence="12">
    <location>
        <begin position="3"/>
        <end position="127"/>
    </location>
</feature>
<dbReference type="CDD" id="cd03425">
    <property type="entry name" value="NUDIX_MutT_NudA_like"/>
    <property type="match status" value="1"/>
</dbReference>
<evidence type="ECO:0000256" key="5">
    <source>
        <dbReference type="ARBA" id="ARBA00022723"/>
    </source>
</evidence>
<keyword evidence="5" id="KW-0479">Metal-binding</keyword>
<comment type="caution">
    <text evidence="13">The sequence shown here is derived from an EMBL/GenBank/DDBJ whole genome shotgun (WGS) entry which is preliminary data.</text>
</comment>
<dbReference type="PROSITE" id="PS51462">
    <property type="entry name" value="NUDIX"/>
    <property type="match status" value="1"/>
</dbReference>
<dbReference type="Gene3D" id="3.90.79.10">
    <property type="entry name" value="Nucleoside Triphosphate Pyrophosphohydrolase"/>
    <property type="match status" value="1"/>
</dbReference>
<protein>
    <recommendedName>
        <fullName evidence="11">8-oxo-dGTP diphosphatase</fullName>
        <ecNumber evidence="11">3.6.1.55</ecNumber>
    </recommendedName>
</protein>
<keyword evidence="9" id="KW-0234">DNA repair</keyword>
<dbReference type="GO" id="GO:0008413">
    <property type="term" value="F:8-oxo-7,8-dihydroguanosine triphosphate pyrophosphatase activity"/>
    <property type="evidence" value="ECO:0007669"/>
    <property type="project" value="TreeGrafter"/>
</dbReference>